<dbReference type="KEGG" id="mamp:MAMA39_00650"/>
<evidence type="ECO:0000313" key="3">
    <source>
        <dbReference type="Proteomes" id="UP000261764"/>
    </source>
</evidence>
<reference evidence="2 3" key="1">
    <citation type="journal article" date="2015" name="Clin. Infect. Dis.">
        <title>Genomic Investigations unmask Mycoplasma amphoriforme, a new respiratory pathogen.</title>
        <authorList>
            <person name="Gillespie S.H."/>
            <person name="Ling C.L."/>
            <person name="Oravcova K."/>
            <person name="Pinheiro M."/>
            <person name="Wells L."/>
            <person name="Bryant J.M."/>
            <person name="McHugh T.D."/>
            <person name="Bebear C."/>
            <person name="Webster D."/>
            <person name="Harris S.R."/>
            <person name="Seth-Smith H.M."/>
            <person name="Thomson N.R."/>
        </authorList>
    </citation>
    <scope>NUCLEOTIDE SEQUENCE [LARGE SCALE GENOMIC DNA]</scope>
    <source>
        <strain evidence="2 3">A39</strain>
    </source>
</reference>
<keyword evidence="1" id="KW-1133">Transmembrane helix</keyword>
<keyword evidence="1" id="KW-0812">Transmembrane</keyword>
<sequence length="1261" mass="145522">MLRKLPLYHLKKTAFVVVTNMIFIPMFFNERSLNHVTNSSYVFVQNATESLDVSERSNSDQLVDLLGSNQMVINVNNPNVELFDNTRKLNFSQSQKIASFNKNHYGPTISELLWKKAKLDAAKLKVSALIFTALRSQREYQDEYRNIFKKTYKEVAPSLYATYQKPPRPVAYFPKGPAKLYSHYYNMFLYSKWDKNDMITAEVSYITSAIRIAPNDASEYAVVIYYHEKGSTEIKKRRTVFQNYSKHGTEAKDEYNTVNLLTGEKYGEPNITVTKVQLWTHVASGGSWNQTYGSTIFPKNVESFGIGNDIYREYDIYFSNKKKISFDNVIKNMDSNDFNGYLDEVFEDDKYYYLNEVIVSGKRFKNFLNHIKEIVSKRNETITRLYVDSHELKDSINNAFNVKFTPILNNSYQIIEPINNLSPINLTNSANIALLYQTQPIHWYQSFLNFLAKQLLISKKSGVGTQENPVNNGVYNKQDADQVKLKFAFRDEFAYLVNLLNLHNEILKSDSSRAETFKLIASGTSNNTDPFIKINDNKFLNNFFNFRYSYDTLTKLLDYRSNHNGNLNKYNNLVDSTSDLFAKNYKSIFDSDLPVLYSIDLLDKEVSERFINSERKTIFNSLLDLPSLVAQSLKNKRITANVNYGAKDRNQVVTVWNNNQFVDIEPYPLIEHFDYLNPKNDYQNRIDFSILKLHFDDTIASDDSKEISIENMPFVLQEFNDAHRDFTGSKTIQNTLSVTENEHGKKLIKYQLNYQPDFVAKNFNLASSDPNEVVTDTRAIPIIDYDYNKHKGWTPAKYEQYVSKNGRKIITDSLDNYLNIPESSFIVTDVISALDAINNRNDASLSDEIVEKIKNLKNQYSLNFNPNKDTGEFFQIVKIANANDLGNKRRLEHPAPYVWYLGDGINTNVSFYLMKFESPNKEYNLEDFQVNTESDSSSIYVFNKSSDFVKYTKNQHKSIKQDSNLTFDQIEKDLATKNNNMFTKLKFKIDGKVLLSDFLKTEKLLPQKLANKLLTSLGNKNLNYQNLFAAFNGSYIVYDEINHTLTFYIKTTYMNNIKIAEEFSEGLGKQNITNQSIDTTLFKEASGYWKIKLIDDATKSEGYWIIPYKQIKTGNISKFVILVNESNDGYEIKNYLLNNKYDLLDKFVKFIKTLPSSNAKNTHIVNSDNLKKSLSYFREKQEMPFFELETFIAPQKAEITQNPISDLAPEVAPPAADELKIAPQDPDFGLKIILGTTIPFIVIVIFASVIFIIKRKKSQGI</sequence>
<name>A0A292IH25_9MOLU</name>
<feature type="transmembrane region" description="Helical" evidence="1">
    <location>
        <begin position="1232"/>
        <end position="1253"/>
    </location>
</feature>
<gene>
    <name evidence="2" type="ORF">MAMA39_00650</name>
</gene>
<keyword evidence="3" id="KW-1185">Reference proteome</keyword>
<proteinExistence type="predicted"/>
<keyword evidence="1" id="KW-0472">Membrane</keyword>
<organism evidence="2 3">
    <name type="scientific">Mycoplasma amphoriforme A39</name>
    <dbReference type="NCBI Taxonomy" id="572419"/>
    <lineage>
        <taxon>Bacteria</taxon>
        <taxon>Bacillati</taxon>
        <taxon>Mycoplasmatota</taxon>
        <taxon>Mollicutes</taxon>
        <taxon>Mycoplasmataceae</taxon>
        <taxon>Mycoplasma</taxon>
    </lineage>
</organism>
<evidence type="ECO:0000313" key="2">
    <source>
        <dbReference type="EMBL" id="CDN40190.1"/>
    </source>
</evidence>
<accession>A0A292IH25</accession>
<evidence type="ECO:0000256" key="1">
    <source>
        <dbReference type="SAM" id="Phobius"/>
    </source>
</evidence>
<dbReference type="Proteomes" id="UP000261764">
    <property type="component" value="Chromosome I"/>
</dbReference>
<protein>
    <submittedName>
        <fullName evidence="2">Uncharacterized protein</fullName>
    </submittedName>
</protein>
<dbReference type="EMBL" id="HG937516">
    <property type="protein sequence ID" value="CDN40190.1"/>
    <property type="molecule type" value="Genomic_DNA"/>
</dbReference>
<dbReference type="RefSeq" id="WP_343251530.1">
    <property type="nucleotide sequence ID" value="NZ_HG937516.1"/>
</dbReference>
<dbReference type="AlphaFoldDB" id="A0A292IH25"/>